<comment type="caution">
    <text evidence="1">The sequence shown here is derived from an EMBL/GenBank/DDBJ whole genome shotgun (WGS) entry which is preliminary data.</text>
</comment>
<evidence type="ECO:0000313" key="1">
    <source>
        <dbReference type="EMBL" id="RVW70526.1"/>
    </source>
</evidence>
<dbReference type="GO" id="GO:0016757">
    <property type="term" value="F:glycosyltransferase activity"/>
    <property type="evidence" value="ECO:0007669"/>
    <property type="project" value="UniProtKB-KW"/>
</dbReference>
<name>A0A438GE95_VITVI</name>
<dbReference type="PANTHER" id="PTHR27006">
    <property type="entry name" value="PROMASTIGOTE SURFACE ANTIGEN PROTEIN PSA"/>
    <property type="match status" value="1"/>
</dbReference>
<gene>
    <name evidence="1" type="primary">FUT13_5</name>
    <name evidence="1" type="ORF">CK203_059233</name>
</gene>
<dbReference type="InterPro" id="IPR011009">
    <property type="entry name" value="Kinase-like_dom_sf"/>
</dbReference>
<sequence length="448" mass="50209">MQFNNADCLKNQKGLQVFTFKQLHFVTGGFGQSNMVGHGRFGLVYQGVLHDGRKIVVKLMDRTRRQGKDEFKVEMKSLSPSPMSLYAKSVKRGLNLRGPDNDKVEFKISPGEITTAIKAGLEANTQMRLYTGSPMEAKHHAYSNMRIDQNGFSSLQDIDGQSGPRVIADASCLRFLPTSLMLCCLRPPLPHFRDAIEMHFEYTRIFKWGRKRSGVEDKFISHSFGKCLNNVGGLDMALFLYPKCADNAHEASKWWDHLHYATSHHKPLTFSDPLDLRPSAAAGVNANAPQIAPQNQSLMDKLATVFKSAYDSLGLETSGGKSANIQKIWYLMQTLMGNTSQIVTEHTIFDHKLRLVFNKSETPESDSTIMTKEHFSEIQLVLHEVSFDTLERTNSSEAPKATIVIPDSEPKKMEKVASGFIWSSASLGGNLVMTQRNHFPSGIQYFCH</sequence>
<accession>A0A438GE95</accession>
<dbReference type="EMBL" id="QGNW01000462">
    <property type="protein sequence ID" value="RVW70526.1"/>
    <property type="molecule type" value="Genomic_DNA"/>
</dbReference>
<dbReference type="AlphaFoldDB" id="A0A438GE95"/>
<dbReference type="SUPFAM" id="SSF56112">
    <property type="entry name" value="Protein kinase-like (PK-like)"/>
    <property type="match status" value="1"/>
</dbReference>
<evidence type="ECO:0000313" key="2">
    <source>
        <dbReference type="Proteomes" id="UP000288805"/>
    </source>
</evidence>
<reference evidence="1 2" key="1">
    <citation type="journal article" date="2018" name="PLoS Genet.">
        <title>Population sequencing reveals clonal diversity and ancestral inbreeding in the grapevine cultivar Chardonnay.</title>
        <authorList>
            <person name="Roach M.J."/>
            <person name="Johnson D.L."/>
            <person name="Bohlmann J."/>
            <person name="van Vuuren H.J."/>
            <person name="Jones S.J."/>
            <person name="Pretorius I.S."/>
            <person name="Schmidt S.A."/>
            <person name="Borneman A.R."/>
        </authorList>
    </citation>
    <scope>NUCLEOTIDE SEQUENCE [LARGE SCALE GENOMIC DNA]</scope>
    <source>
        <strain evidence="2">cv. Chardonnay</strain>
        <tissue evidence="1">Leaf</tissue>
    </source>
</reference>
<dbReference type="PANTHER" id="PTHR27006:SF606">
    <property type="entry name" value="INTERLEUKIN-1 RECEPTOR-ASSOCIATED KINASE 4"/>
    <property type="match status" value="1"/>
</dbReference>
<dbReference type="Proteomes" id="UP000288805">
    <property type="component" value="Unassembled WGS sequence"/>
</dbReference>
<dbReference type="Gene3D" id="3.30.200.20">
    <property type="entry name" value="Phosphorylase Kinase, domain 1"/>
    <property type="match status" value="1"/>
</dbReference>
<organism evidence="1 2">
    <name type="scientific">Vitis vinifera</name>
    <name type="common">Grape</name>
    <dbReference type="NCBI Taxonomy" id="29760"/>
    <lineage>
        <taxon>Eukaryota</taxon>
        <taxon>Viridiplantae</taxon>
        <taxon>Streptophyta</taxon>
        <taxon>Embryophyta</taxon>
        <taxon>Tracheophyta</taxon>
        <taxon>Spermatophyta</taxon>
        <taxon>Magnoliopsida</taxon>
        <taxon>eudicotyledons</taxon>
        <taxon>Gunneridae</taxon>
        <taxon>Pentapetalae</taxon>
        <taxon>rosids</taxon>
        <taxon>Vitales</taxon>
        <taxon>Vitaceae</taxon>
        <taxon>Viteae</taxon>
        <taxon>Vitis</taxon>
    </lineage>
</organism>
<proteinExistence type="predicted"/>
<protein>
    <submittedName>
        <fullName evidence="1">Alpha-(1,4)-fucosyltransferase</fullName>
    </submittedName>
</protein>
<keyword evidence="1" id="KW-0328">Glycosyltransferase</keyword>
<keyword evidence="1" id="KW-0808">Transferase</keyword>